<dbReference type="AlphaFoldDB" id="A6TMS4"/>
<dbReference type="HOGENOM" id="CLU_2893923_0_0_9"/>
<evidence type="ECO:0000313" key="2">
    <source>
        <dbReference type="Proteomes" id="UP000001572"/>
    </source>
</evidence>
<name>A6TMS4_ALKMQ</name>
<dbReference type="RefSeq" id="WP_012062533.1">
    <property type="nucleotide sequence ID" value="NC_009633.1"/>
</dbReference>
<reference evidence="2" key="1">
    <citation type="journal article" date="2016" name="Genome Announc.">
        <title>Complete genome sequence of Alkaliphilus metalliredigens strain QYMF, an alkaliphilic and metal-reducing bacterium isolated from borax-contaminated leachate ponds.</title>
        <authorList>
            <person name="Hwang C."/>
            <person name="Copeland A."/>
            <person name="Lucas S."/>
            <person name="Lapidus A."/>
            <person name="Barry K."/>
            <person name="Detter J.C."/>
            <person name="Glavina Del Rio T."/>
            <person name="Hammon N."/>
            <person name="Israni S."/>
            <person name="Dalin E."/>
            <person name="Tice H."/>
            <person name="Pitluck S."/>
            <person name="Chertkov O."/>
            <person name="Brettin T."/>
            <person name="Bruce D."/>
            <person name="Han C."/>
            <person name="Schmutz J."/>
            <person name="Larimer F."/>
            <person name="Land M.L."/>
            <person name="Hauser L."/>
            <person name="Kyrpides N."/>
            <person name="Mikhailova N."/>
            <person name="Ye Q."/>
            <person name="Zhou J."/>
            <person name="Richardson P."/>
            <person name="Fields M.W."/>
        </authorList>
    </citation>
    <scope>NUCLEOTIDE SEQUENCE [LARGE SCALE GENOMIC DNA]</scope>
    <source>
        <strain evidence="2">QYMF</strain>
    </source>
</reference>
<accession>A6TMS4</accession>
<proteinExistence type="predicted"/>
<dbReference type="EMBL" id="CP000724">
    <property type="protein sequence ID" value="ABR47492.1"/>
    <property type="molecule type" value="Genomic_DNA"/>
</dbReference>
<protein>
    <submittedName>
        <fullName evidence="1">Uncharacterized protein</fullName>
    </submittedName>
</protein>
<dbReference type="STRING" id="293826.Amet_1287"/>
<evidence type="ECO:0000313" key="1">
    <source>
        <dbReference type="EMBL" id="ABR47492.1"/>
    </source>
</evidence>
<sequence length="62" mass="7190">MGKKKMEVIMNVQDVKIIEKCMGKALAQLISDRIKEEPAENRKFIYETILNTGKKFTKISKM</sequence>
<dbReference type="Proteomes" id="UP000001572">
    <property type="component" value="Chromosome"/>
</dbReference>
<dbReference type="KEGG" id="amt:Amet_1287"/>
<organism evidence="1 2">
    <name type="scientific">Alkaliphilus metalliredigens (strain QYMF)</name>
    <dbReference type="NCBI Taxonomy" id="293826"/>
    <lineage>
        <taxon>Bacteria</taxon>
        <taxon>Bacillati</taxon>
        <taxon>Bacillota</taxon>
        <taxon>Clostridia</taxon>
        <taxon>Peptostreptococcales</taxon>
        <taxon>Natronincolaceae</taxon>
        <taxon>Alkaliphilus</taxon>
    </lineage>
</organism>
<keyword evidence="2" id="KW-1185">Reference proteome</keyword>
<gene>
    <name evidence="1" type="ordered locus">Amet_1287</name>
</gene>